<dbReference type="EMBL" id="PQFF01000011">
    <property type="protein sequence ID" value="RHZ89601.1"/>
    <property type="molecule type" value="Genomic_DNA"/>
</dbReference>
<comment type="caution">
    <text evidence="1">The sequence shown here is derived from an EMBL/GenBank/DDBJ whole genome shotgun (WGS) entry which is preliminary data.</text>
</comment>
<dbReference type="OrthoDB" id="2410986at2759"/>
<proteinExistence type="predicted"/>
<dbReference type="Proteomes" id="UP000266861">
    <property type="component" value="Unassembled WGS sequence"/>
</dbReference>
<evidence type="ECO:0000313" key="1">
    <source>
        <dbReference type="EMBL" id="RHZ89601.1"/>
    </source>
</evidence>
<organism evidence="1 2">
    <name type="scientific">Diversispora epigaea</name>
    <dbReference type="NCBI Taxonomy" id="1348612"/>
    <lineage>
        <taxon>Eukaryota</taxon>
        <taxon>Fungi</taxon>
        <taxon>Fungi incertae sedis</taxon>
        <taxon>Mucoromycota</taxon>
        <taxon>Glomeromycotina</taxon>
        <taxon>Glomeromycetes</taxon>
        <taxon>Diversisporales</taxon>
        <taxon>Diversisporaceae</taxon>
        <taxon>Diversispora</taxon>
    </lineage>
</organism>
<name>A0A397JNV7_9GLOM</name>
<reference evidence="1 2" key="1">
    <citation type="submission" date="2018-08" db="EMBL/GenBank/DDBJ databases">
        <title>Genome and evolution of the arbuscular mycorrhizal fungus Diversispora epigaea (formerly Glomus versiforme) and its bacterial endosymbionts.</title>
        <authorList>
            <person name="Sun X."/>
            <person name="Fei Z."/>
            <person name="Harrison M."/>
        </authorList>
    </citation>
    <scope>NUCLEOTIDE SEQUENCE [LARGE SCALE GENOMIC DNA]</scope>
    <source>
        <strain evidence="1 2">IT104</strain>
    </source>
</reference>
<dbReference type="AlphaFoldDB" id="A0A397JNV7"/>
<sequence>MNDENRYSPRDGMYLIPSDVEVTIIKNNHKFTVSIKIPSKSFDTWTFPKACQLYELGEDLRPYHIFLCGCVDLKNENFKTVEAMKSIYYPDIDLVGVKRDNFRKGFAQATIRMESFLTCYNRKSNEIDDDCMGKV</sequence>
<accession>A0A397JNV7</accession>
<gene>
    <name evidence="1" type="ORF">Glove_13g26</name>
</gene>
<evidence type="ECO:0000313" key="2">
    <source>
        <dbReference type="Proteomes" id="UP000266861"/>
    </source>
</evidence>
<protein>
    <submittedName>
        <fullName evidence="1">Uncharacterized protein</fullName>
    </submittedName>
</protein>
<keyword evidence="2" id="KW-1185">Reference proteome</keyword>